<sequence>MNYRSANLRKIIVYSAVVIVFIYNLFPVVSVLYDDPTYFPNDVSKLEHTAPNVTRFFLPNIAIVVVVTENTKMETYAKAIISVSCYAKVQNYSFRILNSGQYRHNCTQKDKFLQRHCIVANTLDSFDYILFIDADMGVVNPERRIEEYLDSKADIIFYDRFYNWEIAAGSYLVKNTEWSQKFLHGFANYEQRLPKSFHGTDNGALHVYIAELLLPKNHTGLRLCVEIYAKSKGYGDLFLYEACIRHIIGDHLYYGKIKILPKGVAWTRDNWITNSFWNKERDFFIHGWKDKQLQAYSSIPVLSVSPSRGKWYNPLSGPIHLSLCSNRNTTWRYDKNLIASKNDINKVLREFAEKVNQKKLATLQNLYEVARKSNRTKVDNNFFPPKNTSLKGITPRI</sequence>
<keyword evidence="1" id="KW-1133">Transmembrane helix</keyword>
<evidence type="ECO:0000313" key="3">
    <source>
        <dbReference type="Proteomes" id="UP001303046"/>
    </source>
</evidence>
<dbReference type="PANTHER" id="PTHR31562">
    <property type="entry name" value="PROTEIN CBG18972"/>
    <property type="match status" value="1"/>
</dbReference>
<keyword evidence="1" id="KW-0472">Membrane</keyword>
<dbReference type="PANTHER" id="PTHR31562:SF9">
    <property type="entry name" value="GLYCOSYLTRANSFERASE FAMILY 8 PROTEIN"/>
    <property type="match status" value="1"/>
</dbReference>
<dbReference type="EMBL" id="JAVFWL010000003">
    <property type="protein sequence ID" value="KAK6744671.1"/>
    <property type="molecule type" value="Genomic_DNA"/>
</dbReference>
<evidence type="ECO:0000256" key="1">
    <source>
        <dbReference type="SAM" id="Phobius"/>
    </source>
</evidence>
<reference evidence="2 3" key="1">
    <citation type="submission" date="2023-08" db="EMBL/GenBank/DDBJ databases">
        <title>A Necator americanus chromosomal reference genome.</title>
        <authorList>
            <person name="Ilik V."/>
            <person name="Petrzelkova K.J."/>
            <person name="Pardy F."/>
            <person name="Fuh T."/>
            <person name="Niatou-Singa F.S."/>
            <person name="Gouil Q."/>
            <person name="Baker L."/>
            <person name="Ritchie M.E."/>
            <person name="Jex A.R."/>
            <person name="Gazzola D."/>
            <person name="Li H."/>
            <person name="Toshio Fujiwara R."/>
            <person name="Zhan B."/>
            <person name="Aroian R.V."/>
            <person name="Pafco B."/>
            <person name="Schwarz E.M."/>
        </authorList>
    </citation>
    <scope>NUCLEOTIDE SEQUENCE [LARGE SCALE GENOMIC DNA]</scope>
    <source>
        <strain evidence="2 3">Aroian</strain>
        <tissue evidence="2">Whole animal</tissue>
    </source>
</reference>
<feature type="transmembrane region" description="Helical" evidence="1">
    <location>
        <begin position="12"/>
        <end position="33"/>
    </location>
</feature>
<dbReference type="Gene3D" id="3.90.550.10">
    <property type="entry name" value="Spore Coat Polysaccharide Biosynthesis Protein SpsA, Chain A"/>
    <property type="match status" value="1"/>
</dbReference>
<accession>A0ABR1D5H2</accession>
<name>A0ABR1D5H2_NECAM</name>
<dbReference type="Pfam" id="PF03314">
    <property type="entry name" value="DUF273"/>
    <property type="match status" value="1"/>
</dbReference>
<gene>
    <name evidence="2" type="primary">Necator_chrIII.g12173</name>
    <name evidence="2" type="ORF">RB195_011407</name>
</gene>
<dbReference type="Proteomes" id="UP001303046">
    <property type="component" value="Unassembled WGS sequence"/>
</dbReference>
<evidence type="ECO:0000313" key="2">
    <source>
        <dbReference type="EMBL" id="KAK6744671.1"/>
    </source>
</evidence>
<keyword evidence="1" id="KW-0812">Transmembrane</keyword>
<dbReference type="InterPro" id="IPR029044">
    <property type="entry name" value="Nucleotide-diphossugar_trans"/>
</dbReference>
<proteinExistence type="predicted"/>
<dbReference type="SUPFAM" id="SSF53448">
    <property type="entry name" value="Nucleotide-diphospho-sugar transferases"/>
    <property type="match status" value="1"/>
</dbReference>
<comment type="caution">
    <text evidence="2">The sequence shown here is derived from an EMBL/GenBank/DDBJ whole genome shotgun (WGS) entry which is preliminary data.</text>
</comment>
<dbReference type="InterPro" id="IPR004988">
    <property type="entry name" value="DUF273"/>
</dbReference>
<organism evidence="2 3">
    <name type="scientific">Necator americanus</name>
    <name type="common">Human hookworm</name>
    <dbReference type="NCBI Taxonomy" id="51031"/>
    <lineage>
        <taxon>Eukaryota</taxon>
        <taxon>Metazoa</taxon>
        <taxon>Ecdysozoa</taxon>
        <taxon>Nematoda</taxon>
        <taxon>Chromadorea</taxon>
        <taxon>Rhabditida</taxon>
        <taxon>Rhabditina</taxon>
        <taxon>Rhabditomorpha</taxon>
        <taxon>Strongyloidea</taxon>
        <taxon>Ancylostomatidae</taxon>
        <taxon>Bunostominae</taxon>
        <taxon>Necator</taxon>
    </lineage>
</organism>
<keyword evidence="3" id="KW-1185">Reference proteome</keyword>
<protein>
    <submittedName>
        <fullName evidence="2">Uncharacterized protein</fullName>
    </submittedName>
</protein>